<keyword evidence="5 7" id="KW-0720">Serine protease</keyword>
<dbReference type="InterPro" id="IPR018114">
    <property type="entry name" value="TRYPSIN_HIS"/>
</dbReference>
<evidence type="ECO:0000256" key="6">
    <source>
        <dbReference type="ARBA" id="ARBA00023157"/>
    </source>
</evidence>
<dbReference type="EMBL" id="JAVRBK010000002">
    <property type="protein sequence ID" value="KAK5647648.1"/>
    <property type="molecule type" value="Genomic_DNA"/>
</dbReference>
<dbReference type="CDD" id="cd00190">
    <property type="entry name" value="Tryp_SPc"/>
    <property type="match status" value="1"/>
</dbReference>
<dbReference type="InterPro" id="IPR001254">
    <property type="entry name" value="Trypsin_dom"/>
</dbReference>
<keyword evidence="2" id="KW-0964">Secreted</keyword>
<dbReference type="PROSITE" id="PS00134">
    <property type="entry name" value="TRYPSIN_HIS"/>
    <property type="match status" value="1"/>
</dbReference>
<evidence type="ECO:0000256" key="4">
    <source>
        <dbReference type="ARBA" id="ARBA00022801"/>
    </source>
</evidence>
<proteinExistence type="predicted"/>
<keyword evidence="3 7" id="KW-0645">Protease</keyword>
<evidence type="ECO:0000256" key="5">
    <source>
        <dbReference type="ARBA" id="ARBA00022825"/>
    </source>
</evidence>
<evidence type="ECO:0000313" key="11">
    <source>
        <dbReference type="Proteomes" id="UP001329430"/>
    </source>
</evidence>
<dbReference type="GO" id="GO:0005615">
    <property type="term" value="C:extracellular space"/>
    <property type="evidence" value="ECO:0007669"/>
    <property type="project" value="TreeGrafter"/>
</dbReference>
<keyword evidence="8" id="KW-0732">Signal</keyword>
<evidence type="ECO:0000256" key="1">
    <source>
        <dbReference type="ARBA" id="ARBA00004613"/>
    </source>
</evidence>
<protein>
    <recommendedName>
        <fullName evidence="9">Peptidase S1 domain-containing protein</fullName>
    </recommendedName>
</protein>
<dbReference type="PANTHER" id="PTHR24264">
    <property type="entry name" value="TRYPSIN-RELATED"/>
    <property type="match status" value="1"/>
</dbReference>
<keyword evidence="6" id="KW-1015">Disulfide bond</keyword>
<dbReference type="PROSITE" id="PS50240">
    <property type="entry name" value="TRYPSIN_DOM"/>
    <property type="match status" value="1"/>
</dbReference>
<reference evidence="10 11" key="1">
    <citation type="journal article" date="2024" name="Insects">
        <title>An Improved Chromosome-Level Genome Assembly of the Firefly Pyrocoelia pectoralis.</title>
        <authorList>
            <person name="Fu X."/>
            <person name="Meyer-Rochow V.B."/>
            <person name="Ballantyne L."/>
            <person name="Zhu X."/>
        </authorList>
    </citation>
    <scope>NUCLEOTIDE SEQUENCE [LARGE SCALE GENOMIC DNA]</scope>
    <source>
        <strain evidence="10">XCY_ONT2</strain>
    </source>
</reference>
<dbReference type="PROSITE" id="PS00135">
    <property type="entry name" value="TRYPSIN_SER"/>
    <property type="match status" value="1"/>
</dbReference>
<comment type="caution">
    <text evidence="10">The sequence shown here is derived from an EMBL/GenBank/DDBJ whole genome shotgun (WGS) entry which is preliminary data.</text>
</comment>
<keyword evidence="11" id="KW-1185">Reference proteome</keyword>
<accession>A0AAN7ZTP5</accession>
<dbReference type="InterPro" id="IPR001314">
    <property type="entry name" value="Peptidase_S1A"/>
</dbReference>
<dbReference type="SUPFAM" id="SSF50494">
    <property type="entry name" value="Trypsin-like serine proteases"/>
    <property type="match status" value="1"/>
</dbReference>
<dbReference type="FunFam" id="2.40.10.10:FF:000034">
    <property type="entry name" value="Eupolytin"/>
    <property type="match status" value="1"/>
</dbReference>
<gene>
    <name evidence="10" type="ORF">RI129_002540</name>
</gene>
<feature type="signal peptide" evidence="8">
    <location>
        <begin position="1"/>
        <end position="17"/>
    </location>
</feature>
<dbReference type="PRINTS" id="PR00722">
    <property type="entry name" value="CHYMOTRYPSIN"/>
</dbReference>
<dbReference type="GO" id="GO:0004252">
    <property type="term" value="F:serine-type endopeptidase activity"/>
    <property type="evidence" value="ECO:0007669"/>
    <property type="project" value="InterPro"/>
</dbReference>
<dbReference type="InterPro" id="IPR033116">
    <property type="entry name" value="TRYPSIN_SER"/>
</dbReference>
<comment type="subcellular location">
    <subcellularLocation>
        <location evidence="1">Secreted</location>
    </subcellularLocation>
</comment>
<organism evidence="10 11">
    <name type="scientific">Pyrocoelia pectoralis</name>
    <dbReference type="NCBI Taxonomy" id="417401"/>
    <lineage>
        <taxon>Eukaryota</taxon>
        <taxon>Metazoa</taxon>
        <taxon>Ecdysozoa</taxon>
        <taxon>Arthropoda</taxon>
        <taxon>Hexapoda</taxon>
        <taxon>Insecta</taxon>
        <taxon>Pterygota</taxon>
        <taxon>Neoptera</taxon>
        <taxon>Endopterygota</taxon>
        <taxon>Coleoptera</taxon>
        <taxon>Polyphaga</taxon>
        <taxon>Elateriformia</taxon>
        <taxon>Elateroidea</taxon>
        <taxon>Lampyridae</taxon>
        <taxon>Lampyrinae</taxon>
        <taxon>Pyrocoelia</taxon>
    </lineage>
</organism>
<evidence type="ECO:0000256" key="7">
    <source>
        <dbReference type="RuleBase" id="RU363034"/>
    </source>
</evidence>
<feature type="domain" description="Peptidase S1" evidence="9">
    <location>
        <begin position="28"/>
        <end position="262"/>
    </location>
</feature>
<dbReference type="InterPro" id="IPR009003">
    <property type="entry name" value="Peptidase_S1_PA"/>
</dbReference>
<evidence type="ECO:0000256" key="3">
    <source>
        <dbReference type="ARBA" id="ARBA00022670"/>
    </source>
</evidence>
<dbReference type="Proteomes" id="UP001329430">
    <property type="component" value="Chromosome 2"/>
</dbReference>
<dbReference type="InterPro" id="IPR043504">
    <property type="entry name" value="Peptidase_S1_PA_chymotrypsin"/>
</dbReference>
<name>A0AAN7ZTP5_9COLE</name>
<evidence type="ECO:0000259" key="9">
    <source>
        <dbReference type="PROSITE" id="PS50240"/>
    </source>
</evidence>
<evidence type="ECO:0000256" key="2">
    <source>
        <dbReference type="ARBA" id="ARBA00022525"/>
    </source>
</evidence>
<evidence type="ECO:0000313" key="10">
    <source>
        <dbReference type="EMBL" id="KAK5647648.1"/>
    </source>
</evidence>
<dbReference type="GO" id="GO:0006508">
    <property type="term" value="P:proteolysis"/>
    <property type="evidence" value="ECO:0007669"/>
    <property type="project" value="UniProtKB-KW"/>
</dbReference>
<dbReference type="Pfam" id="PF00089">
    <property type="entry name" value="Trypsin"/>
    <property type="match status" value="1"/>
</dbReference>
<dbReference type="AlphaFoldDB" id="A0AAN7ZTP5"/>
<dbReference type="Gene3D" id="2.40.10.10">
    <property type="entry name" value="Trypsin-like serine proteases"/>
    <property type="match status" value="1"/>
</dbReference>
<keyword evidence="4 7" id="KW-0378">Hydrolase</keyword>
<dbReference type="PANTHER" id="PTHR24264:SF65">
    <property type="entry name" value="SRCR DOMAIN-CONTAINING PROTEIN"/>
    <property type="match status" value="1"/>
</dbReference>
<sequence length="264" mass="28999">MRIFAAFCILLAACAQAKDINFRPTTKIVGGDEAVPHSLPYQVGMYVYLPQGRSFCGGSLVSTQHVLTAAHCTDKASSALIMLGAHNISTVEEHRQEFETSNFAVHENWFPLFILNDIAMVKLNEIIKIDGAFINTIALAPETEDTVLTGQLATVSGWGKPSDEVQTVSSVLRYVNSTIIENKICNIFYFGSIREDHICLNGWEGKSSCSGDSGGPLVINRDGNTVQYGVVSFGIRFGCEIGWPSVYTSVPKYRSWIDEKLQSF</sequence>
<evidence type="ECO:0000256" key="8">
    <source>
        <dbReference type="SAM" id="SignalP"/>
    </source>
</evidence>
<dbReference type="SMART" id="SM00020">
    <property type="entry name" value="Tryp_SPc"/>
    <property type="match status" value="1"/>
</dbReference>
<feature type="chain" id="PRO_5042840746" description="Peptidase S1 domain-containing protein" evidence="8">
    <location>
        <begin position="18"/>
        <end position="264"/>
    </location>
</feature>
<dbReference type="InterPro" id="IPR050127">
    <property type="entry name" value="Serine_Proteases_S1"/>
</dbReference>